<evidence type="ECO:0000256" key="3">
    <source>
        <dbReference type="ARBA" id="ARBA00029741"/>
    </source>
</evidence>
<keyword evidence="9" id="KW-0413">Isomerase</keyword>
<dbReference type="InterPro" id="IPR014628">
    <property type="entry name" value="Man6P_isomerase_Firm_short"/>
</dbReference>
<dbReference type="Pfam" id="PF21621">
    <property type="entry name" value="MPI_cupin_dom"/>
    <property type="match status" value="1"/>
</dbReference>
<dbReference type="PANTHER" id="PTHR42742">
    <property type="entry name" value="TRANSCRIPTIONAL REPRESSOR MPRA"/>
    <property type="match status" value="1"/>
</dbReference>
<evidence type="ECO:0000259" key="8">
    <source>
        <dbReference type="Pfam" id="PF21621"/>
    </source>
</evidence>
<dbReference type="Pfam" id="PF20511">
    <property type="entry name" value="PMI_typeI_cat"/>
    <property type="match status" value="1"/>
</dbReference>
<evidence type="ECO:0000313" key="9">
    <source>
        <dbReference type="EMBL" id="AWG21494.1"/>
    </source>
</evidence>
<evidence type="ECO:0000256" key="6">
    <source>
        <dbReference type="PIRSR" id="PIRSR036894-2"/>
    </source>
</evidence>
<dbReference type="SUPFAM" id="SSF51182">
    <property type="entry name" value="RmlC-like cupins"/>
    <property type="match status" value="1"/>
</dbReference>
<dbReference type="EMBL" id="CP020918">
    <property type="protein sequence ID" value="AWG21494.1"/>
    <property type="molecule type" value="Genomic_DNA"/>
</dbReference>
<dbReference type="KEGG" id="ffa:FFWV33_08075"/>
<keyword evidence="1 5" id="KW-0479">Metal-binding</keyword>
<dbReference type="InterPro" id="IPR051804">
    <property type="entry name" value="Carb_Metab_Reg_Kinase/Isom"/>
</dbReference>
<dbReference type="InterPro" id="IPR011051">
    <property type="entry name" value="RmlC_Cupin_sf"/>
</dbReference>
<feature type="binding site" evidence="5">
    <location>
        <position position="103"/>
    </location>
    <ligand>
        <name>Zn(2+)</name>
        <dbReference type="ChEBI" id="CHEBI:29105"/>
    </ligand>
</feature>
<evidence type="ECO:0000256" key="2">
    <source>
        <dbReference type="ARBA" id="ARBA00022833"/>
    </source>
</evidence>
<dbReference type="Proteomes" id="UP000244527">
    <property type="component" value="Chromosome"/>
</dbReference>
<feature type="domain" description="Phosphomannose isomerase type I catalytic" evidence="7">
    <location>
        <begin position="8"/>
        <end position="114"/>
    </location>
</feature>
<evidence type="ECO:0000256" key="5">
    <source>
        <dbReference type="PIRSR" id="PIRSR036894-1"/>
    </source>
</evidence>
<dbReference type="AlphaFoldDB" id="A0A2S1LCN3"/>
<dbReference type="GO" id="GO:0008270">
    <property type="term" value="F:zinc ion binding"/>
    <property type="evidence" value="ECO:0007669"/>
    <property type="project" value="InterPro"/>
</dbReference>
<dbReference type="PIRSF" id="PIRSF036894">
    <property type="entry name" value="PMI_Firm_short"/>
    <property type="match status" value="1"/>
</dbReference>
<dbReference type="OrthoDB" id="9808275at2"/>
<comment type="cofactor">
    <cofactor evidence="5">
        <name>Zn(2+)</name>
        <dbReference type="ChEBI" id="CHEBI:29105"/>
    </cofactor>
    <text evidence="5">Binds 1 zinc ion per subunit.</text>
</comment>
<reference evidence="9 10" key="1">
    <citation type="submission" date="2017-04" db="EMBL/GenBank/DDBJ databases">
        <title>Compelte genome sequence of WV33.</title>
        <authorList>
            <person name="Lee P.C."/>
        </authorList>
    </citation>
    <scope>NUCLEOTIDE SEQUENCE [LARGE SCALE GENOMIC DNA]</scope>
    <source>
        <strain evidence="9 10">WV33</strain>
    </source>
</reference>
<dbReference type="InterPro" id="IPR014710">
    <property type="entry name" value="RmlC-like_jellyroll"/>
</dbReference>
<keyword evidence="2 5" id="KW-0862">Zinc</keyword>
<evidence type="ECO:0000256" key="4">
    <source>
        <dbReference type="ARBA" id="ARBA00030762"/>
    </source>
</evidence>
<keyword evidence="10" id="KW-1185">Reference proteome</keyword>
<accession>A0A2S1LCN3</accession>
<dbReference type="Gene3D" id="2.60.120.10">
    <property type="entry name" value="Jelly Rolls"/>
    <property type="match status" value="2"/>
</dbReference>
<dbReference type="CDD" id="cd07010">
    <property type="entry name" value="cupin_PMI_type_I_N_bac"/>
    <property type="match status" value="1"/>
</dbReference>
<evidence type="ECO:0000259" key="7">
    <source>
        <dbReference type="Pfam" id="PF20511"/>
    </source>
</evidence>
<gene>
    <name evidence="9" type="ORF">FFWV33_08075</name>
</gene>
<protein>
    <recommendedName>
        <fullName evidence="3">Phosphohexomutase</fullName>
    </recommendedName>
    <alternativeName>
        <fullName evidence="4">Phosphomannose isomerase</fullName>
    </alternativeName>
</protein>
<sequence length="320" mass="35670">MNLYPLQFEPILKERIWGGEKLKTFLNKPITSSITGESWELSAVKGDVSVVANGELKGKSLTDLIEANPNEILGTAVYTRFGKDFPLLFKYLDANQDLSIQVHPNDALAQERHNSFGKTEMWYIMQADDNARIIVGFKEDSNAKEYVENLENKTLLSILDTVEVKKGDVFFLETGTVHAIGAGLVVAEIQQTSDITYRLYDFDRVDASGNTRELHIDLALDAINYNKVDTYKTYSNTVNESNTVVDCKYFTTNSLPVDGTITVAKTGETFTVYMCIEGTFEIKSNGQKNSYKKGDTVLIPAGLKSYELSGKASLLEIYIS</sequence>
<dbReference type="InterPro" id="IPR049071">
    <property type="entry name" value="MPI_cupin_dom"/>
</dbReference>
<name>A0A2S1LCN3_9FLAO</name>
<evidence type="ECO:0000256" key="1">
    <source>
        <dbReference type="ARBA" id="ARBA00022723"/>
    </source>
</evidence>
<dbReference type="GO" id="GO:0004476">
    <property type="term" value="F:mannose-6-phosphate isomerase activity"/>
    <property type="evidence" value="ECO:0007669"/>
    <property type="project" value="InterPro"/>
</dbReference>
<dbReference type="PANTHER" id="PTHR42742:SF3">
    <property type="entry name" value="FRUCTOKINASE"/>
    <property type="match status" value="1"/>
</dbReference>
<dbReference type="RefSeq" id="WP_108740432.1">
    <property type="nucleotide sequence ID" value="NZ_CP020918.1"/>
</dbReference>
<feature type="binding site" evidence="5">
    <location>
        <position position="178"/>
    </location>
    <ligand>
        <name>Zn(2+)</name>
        <dbReference type="ChEBI" id="CHEBI:29105"/>
    </ligand>
</feature>
<organism evidence="9 10">
    <name type="scientific">Flavobacterium faecale</name>
    <dbReference type="NCBI Taxonomy" id="1355330"/>
    <lineage>
        <taxon>Bacteria</taxon>
        <taxon>Pseudomonadati</taxon>
        <taxon>Bacteroidota</taxon>
        <taxon>Flavobacteriia</taxon>
        <taxon>Flavobacteriales</taxon>
        <taxon>Flavobacteriaceae</taxon>
        <taxon>Flavobacterium</taxon>
    </lineage>
</organism>
<feature type="domain" description="Mannose-6-phosphate isomerase cupin" evidence="8">
    <location>
        <begin position="243"/>
        <end position="318"/>
    </location>
</feature>
<dbReference type="GO" id="GO:0005975">
    <property type="term" value="P:carbohydrate metabolic process"/>
    <property type="evidence" value="ECO:0007669"/>
    <property type="project" value="InterPro"/>
</dbReference>
<evidence type="ECO:0000313" key="10">
    <source>
        <dbReference type="Proteomes" id="UP000244527"/>
    </source>
</evidence>
<feature type="active site" evidence="6">
    <location>
        <position position="198"/>
    </location>
</feature>
<dbReference type="InterPro" id="IPR046457">
    <property type="entry name" value="PMI_typeI_cat"/>
</dbReference>
<feature type="binding site" evidence="5">
    <location>
        <position position="120"/>
    </location>
    <ligand>
        <name>Zn(2+)</name>
        <dbReference type="ChEBI" id="CHEBI:29105"/>
    </ligand>
</feature>
<proteinExistence type="predicted"/>